<evidence type="ECO:0000313" key="1">
    <source>
        <dbReference type="EMBL" id="EKM28772.1"/>
    </source>
</evidence>
<protein>
    <submittedName>
        <fullName evidence="1">4Fe-4S binding domain protein</fullName>
    </submittedName>
</protein>
<dbReference type="EMBL" id="AJSR01002391">
    <property type="protein sequence ID" value="EKM28772.1"/>
    <property type="molecule type" value="Genomic_DNA"/>
</dbReference>
<gene>
    <name evidence="1" type="ORF">VCHENC02_5361B</name>
</gene>
<name>A0A454CQW1_VIBHA</name>
<dbReference type="AlphaFoldDB" id="A0A454CQW1"/>
<sequence>SLQRKPPTKTTTRSKNLSAVNWAPITSTTVRVCVTHRV</sequence>
<evidence type="ECO:0000313" key="2">
    <source>
        <dbReference type="Proteomes" id="UP000008367"/>
    </source>
</evidence>
<feature type="non-terminal residue" evidence="1">
    <location>
        <position position="1"/>
    </location>
</feature>
<accession>A0A454CQW1</accession>
<dbReference type="Proteomes" id="UP000008367">
    <property type="component" value="Unassembled WGS sequence"/>
</dbReference>
<comment type="caution">
    <text evidence="1">The sequence shown here is derived from an EMBL/GenBank/DDBJ whole genome shotgun (WGS) entry which is preliminary data.</text>
</comment>
<reference evidence="1 2" key="1">
    <citation type="submission" date="2012-10" db="EMBL/GenBank/DDBJ databases">
        <title>Genome sequence of Vibrio Cholerae HENC-02.</title>
        <authorList>
            <person name="Eppinger M."/>
            <person name="Hasan N.A."/>
            <person name="Sengamalay N."/>
            <person name="Hine E."/>
            <person name="Su Q."/>
            <person name="Daugherty S.C."/>
            <person name="Young S."/>
            <person name="Sadzewicz L."/>
            <person name="Tallon L."/>
            <person name="Cebula T.A."/>
            <person name="Ravel J."/>
            <person name="Colwell R.R."/>
        </authorList>
    </citation>
    <scope>NUCLEOTIDE SEQUENCE [LARGE SCALE GENOMIC DNA]</scope>
    <source>
        <strain evidence="1 2">HENC-02</strain>
    </source>
</reference>
<proteinExistence type="predicted"/>
<organism evidence="1 2">
    <name type="scientific">Vibrio harveyi</name>
    <name type="common">Beneckea harveyi</name>
    <dbReference type="NCBI Taxonomy" id="669"/>
    <lineage>
        <taxon>Bacteria</taxon>
        <taxon>Pseudomonadati</taxon>
        <taxon>Pseudomonadota</taxon>
        <taxon>Gammaproteobacteria</taxon>
        <taxon>Vibrionales</taxon>
        <taxon>Vibrionaceae</taxon>
        <taxon>Vibrio</taxon>
    </lineage>
</organism>